<dbReference type="EMBL" id="JARKIB010000133">
    <property type="protein sequence ID" value="KAJ7734256.1"/>
    <property type="molecule type" value="Genomic_DNA"/>
</dbReference>
<evidence type="ECO:0000313" key="2">
    <source>
        <dbReference type="EMBL" id="KAJ7734256.1"/>
    </source>
</evidence>
<accession>A0AAD7I3P0</accession>
<feature type="non-terminal residue" evidence="2">
    <location>
        <position position="193"/>
    </location>
</feature>
<dbReference type="AlphaFoldDB" id="A0AAD7I3P0"/>
<protein>
    <submittedName>
        <fullName evidence="2">Uncharacterized protein</fullName>
    </submittedName>
</protein>
<evidence type="ECO:0000256" key="1">
    <source>
        <dbReference type="SAM" id="MobiDB-lite"/>
    </source>
</evidence>
<proteinExistence type="predicted"/>
<feature type="compositionally biased region" description="Basic residues" evidence="1">
    <location>
        <begin position="47"/>
        <end position="64"/>
    </location>
</feature>
<organism evidence="2 3">
    <name type="scientific">Mycena metata</name>
    <dbReference type="NCBI Taxonomy" id="1033252"/>
    <lineage>
        <taxon>Eukaryota</taxon>
        <taxon>Fungi</taxon>
        <taxon>Dikarya</taxon>
        <taxon>Basidiomycota</taxon>
        <taxon>Agaricomycotina</taxon>
        <taxon>Agaricomycetes</taxon>
        <taxon>Agaricomycetidae</taxon>
        <taxon>Agaricales</taxon>
        <taxon>Marasmiineae</taxon>
        <taxon>Mycenaceae</taxon>
        <taxon>Mycena</taxon>
    </lineage>
</organism>
<evidence type="ECO:0000313" key="3">
    <source>
        <dbReference type="Proteomes" id="UP001215598"/>
    </source>
</evidence>
<reference evidence="2" key="1">
    <citation type="submission" date="2023-03" db="EMBL/GenBank/DDBJ databases">
        <title>Massive genome expansion in bonnet fungi (Mycena s.s.) driven by repeated elements and novel gene families across ecological guilds.</title>
        <authorList>
            <consortium name="Lawrence Berkeley National Laboratory"/>
            <person name="Harder C.B."/>
            <person name="Miyauchi S."/>
            <person name="Viragh M."/>
            <person name="Kuo A."/>
            <person name="Thoen E."/>
            <person name="Andreopoulos B."/>
            <person name="Lu D."/>
            <person name="Skrede I."/>
            <person name="Drula E."/>
            <person name="Henrissat B."/>
            <person name="Morin E."/>
            <person name="Kohler A."/>
            <person name="Barry K."/>
            <person name="LaButti K."/>
            <person name="Morin E."/>
            <person name="Salamov A."/>
            <person name="Lipzen A."/>
            <person name="Mereny Z."/>
            <person name="Hegedus B."/>
            <person name="Baldrian P."/>
            <person name="Stursova M."/>
            <person name="Weitz H."/>
            <person name="Taylor A."/>
            <person name="Grigoriev I.V."/>
            <person name="Nagy L.G."/>
            <person name="Martin F."/>
            <person name="Kauserud H."/>
        </authorList>
    </citation>
    <scope>NUCLEOTIDE SEQUENCE</scope>
    <source>
        <strain evidence="2">CBHHK182m</strain>
    </source>
</reference>
<keyword evidence="3" id="KW-1185">Reference proteome</keyword>
<name>A0AAD7I3P0_9AGAR</name>
<gene>
    <name evidence="2" type="ORF">B0H16DRAFT_1578073</name>
</gene>
<feature type="region of interest" description="Disordered" evidence="1">
    <location>
        <begin position="47"/>
        <end position="69"/>
    </location>
</feature>
<dbReference type="Proteomes" id="UP001215598">
    <property type="component" value="Unassembled WGS sequence"/>
</dbReference>
<sequence>RAFQWPALRTLGANASAPTMPMRSRRCKHAVPRSALKSLPNARHPLRAKCRTTQPPRRRPRTTPRLHSPCLCGDLPHPLPHPLRPPLRHPPPPNPPRLASITPCGATVAPAAAWALVVKFRWSKWMPKYGNHFVTAQGEPVDEATFNNAMVNLCSVDLVYYRVKFVEQGKTPGFLDAYLTEDEEPQEEERCGY</sequence>
<comment type="caution">
    <text evidence="2">The sequence shown here is derived from an EMBL/GenBank/DDBJ whole genome shotgun (WGS) entry which is preliminary data.</text>
</comment>